<organism evidence="1 2">
    <name type="scientific">Fusarium oxysporum f. sp. lycopersici (strain 4287 / CBS 123668 / FGSC 9935 / NRRL 34936)</name>
    <name type="common">Fusarium vascular wilt of tomato</name>
    <dbReference type="NCBI Taxonomy" id="426428"/>
    <lineage>
        <taxon>Eukaryota</taxon>
        <taxon>Fungi</taxon>
        <taxon>Dikarya</taxon>
        <taxon>Ascomycota</taxon>
        <taxon>Pezizomycotina</taxon>
        <taxon>Sordariomycetes</taxon>
        <taxon>Hypocreomycetidae</taxon>
        <taxon>Hypocreales</taxon>
        <taxon>Nectriaceae</taxon>
        <taxon>Fusarium</taxon>
        <taxon>Fusarium oxysporum species complex</taxon>
    </lineage>
</organism>
<evidence type="ECO:0000313" key="2">
    <source>
        <dbReference type="Proteomes" id="UP000009097"/>
    </source>
</evidence>
<protein>
    <submittedName>
        <fullName evidence="1">Uncharacterized protein</fullName>
    </submittedName>
</protein>
<sequence length="107" mass="11925">MSHSLRSKEGCGCCYGCKTTSRYAEPGLKTTLLLPSIHNQHFQPPRVPRSENWCCCILLHHPSFSYPFASLSCTHNRHPIPQPAALGDEAVYQITSTNLVPTGFRLL</sequence>
<reference evidence="1" key="1">
    <citation type="submission" date="2007-04" db="EMBL/GenBank/DDBJ databases">
        <authorList>
            <consortium name="The Broad Institute Genome Sequencing Platform"/>
            <person name="Birren B."/>
            <person name="Lander E."/>
            <person name="Galagan J."/>
            <person name="Nusbaum C."/>
            <person name="Devon K."/>
            <person name="Ma L.-J."/>
            <person name="Jaffe D."/>
            <person name="Butler J."/>
            <person name="Alvarez P."/>
            <person name="Gnerre S."/>
            <person name="Grabherr M."/>
            <person name="Kleber M."/>
            <person name="Mauceli E."/>
            <person name="Brockman W."/>
            <person name="MacCallum I.A."/>
            <person name="Young S."/>
            <person name="LaButti K."/>
            <person name="DeCaprio D."/>
            <person name="Crawford M."/>
            <person name="Koehrsen M."/>
            <person name="Engels R."/>
            <person name="Montgomery P."/>
            <person name="Pearson M."/>
            <person name="Howarth C."/>
            <person name="Larson L."/>
            <person name="White J."/>
            <person name="O'Leary S."/>
            <person name="Kodira C."/>
            <person name="Zeng Q."/>
            <person name="Yandava C."/>
            <person name="Alvarado L."/>
            <person name="Kistler C."/>
            <person name="Shim W.-B."/>
            <person name="Kang S."/>
            <person name="Woloshuk C."/>
        </authorList>
    </citation>
    <scope>NUCLEOTIDE SEQUENCE</scope>
    <source>
        <strain evidence="1">4287</strain>
    </source>
</reference>
<gene>
    <name evidence="1" type="ORF">FOXG_21918</name>
</gene>
<evidence type="ECO:0000313" key="1">
    <source>
        <dbReference type="EMBL" id="KNB17401.1"/>
    </source>
</evidence>
<dbReference type="VEuPathDB" id="FungiDB:FOXG_21918"/>
<name>A0A0J9W3H4_FUSO4</name>
<dbReference type="Proteomes" id="UP000009097">
    <property type="component" value="Unassembled WGS sequence"/>
</dbReference>
<proteinExistence type="predicted"/>
<dbReference type="GeneID" id="28962624"/>
<dbReference type="KEGG" id="fox:FOXG_21918"/>
<reference evidence="1" key="2">
    <citation type="journal article" date="2010" name="Nature">
        <title>Comparative genomics reveals mobile pathogenicity chromosomes in Fusarium.</title>
        <authorList>
            <person name="Ma L.J."/>
            <person name="van der Does H.C."/>
            <person name="Borkovich K.A."/>
            <person name="Coleman J.J."/>
            <person name="Daboussi M.J."/>
            <person name="Di Pietro A."/>
            <person name="Dufresne M."/>
            <person name="Freitag M."/>
            <person name="Grabherr M."/>
            <person name="Henrissat B."/>
            <person name="Houterman P.M."/>
            <person name="Kang S."/>
            <person name="Shim W.B."/>
            <person name="Woloshuk C."/>
            <person name="Xie X."/>
            <person name="Xu J.R."/>
            <person name="Antoniw J."/>
            <person name="Baker S.E."/>
            <person name="Bluhm B.H."/>
            <person name="Breakspear A."/>
            <person name="Brown D.W."/>
            <person name="Butchko R.A."/>
            <person name="Chapman S."/>
            <person name="Coulson R."/>
            <person name="Coutinho P.M."/>
            <person name="Danchin E.G."/>
            <person name="Diener A."/>
            <person name="Gale L.R."/>
            <person name="Gardiner D.M."/>
            <person name="Goff S."/>
            <person name="Hammond-Kosack K.E."/>
            <person name="Hilburn K."/>
            <person name="Hua-Van A."/>
            <person name="Jonkers W."/>
            <person name="Kazan K."/>
            <person name="Kodira C.D."/>
            <person name="Koehrsen M."/>
            <person name="Kumar L."/>
            <person name="Lee Y.H."/>
            <person name="Li L."/>
            <person name="Manners J.M."/>
            <person name="Miranda-Saavedra D."/>
            <person name="Mukherjee M."/>
            <person name="Park G."/>
            <person name="Park J."/>
            <person name="Park S.Y."/>
            <person name="Proctor R.H."/>
            <person name="Regev A."/>
            <person name="Ruiz-Roldan M.C."/>
            <person name="Sain D."/>
            <person name="Sakthikumar S."/>
            <person name="Sykes S."/>
            <person name="Schwartz D.C."/>
            <person name="Turgeon B.G."/>
            <person name="Wapinski I."/>
            <person name="Yoder O."/>
            <person name="Young S."/>
            <person name="Zeng Q."/>
            <person name="Zhou S."/>
            <person name="Galagan J."/>
            <person name="Cuomo C.A."/>
            <person name="Kistler H.C."/>
            <person name="Rep M."/>
        </authorList>
    </citation>
    <scope>NUCLEOTIDE SEQUENCE [LARGE SCALE GENOMIC DNA]</scope>
    <source>
        <strain evidence="1">4287</strain>
    </source>
</reference>
<dbReference type="EMBL" id="DS231721">
    <property type="protein sequence ID" value="KNB17401.1"/>
    <property type="molecule type" value="Genomic_DNA"/>
</dbReference>
<dbReference type="AlphaFoldDB" id="A0A0J9W3H4"/>
<accession>A0A0J9W3H4</accession>
<dbReference type="RefSeq" id="XP_018255446.1">
    <property type="nucleotide sequence ID" value="XM_018402296.1"/>
</dbReference>